<proteinExistence type="predicted"/>
<dbReference type="AlphaFoldDB" id="A0A976IHC4"/>
<evidence type="ECO:0000313" key="2">
    <source>
        <dbReference type="EMBL" id="TDH71819.1"/>
    </source>
</evidence>
<evidence type="ECO:0000313" key="3">
    <source>
        <dbReference type="Proteomes" id="UP000294530"/>
    </source>
</evidence>
<dbReference type="EMBL" id="SHOA02000015">
    <property type="protein sequence ID" value="TDH71819.1"/>
    <property type="molecule type" value="Genomic_DNA"/>
</dbReference>
<evidence type="ECO:0000256" key="1">
    <source>
        <dbReference type="SAM" id="MobiDB-lite"/>
    </source>
</evidence>
<organism evidence="2 3">
    <name type="scientific">Bremia lactucae</name>
    <name type="common">Lettuce downy mildew</name>
    <dbReference type="NCBI Taxonomy" id="4779"/>
    <lineage>
        <taxon>Eukaryota</taxon>
        <taxon>Sar</taxon>
        <taxon>Stramenopiles</taxon>
        <taxon>Oomycota</taxon>
        <taxon>Peronosporomycetes</taxon>
        <taxon>Peronosporales</taxon>
        <taxon>Peronosporaceae</taxon>
        <taxon>Bremia</taxon>
    </lineage>
</organism>
<dbReference type="KEGG" id="blac:94345531"/>
<sequence>MSGSLAMKASRKLGASHGRASPAIETFNERPQLELNPSPNPGFTGLHRDIRFMANAVHAVTPERYDDDGPCDLSYRPPGLGEMIDVVWISG</sequence>
<feature type="region of interest" description="Disordered" evidence="1">
    <location>
        <begin position="1"/>
        <end position="41"/>
    </location>
</feature>
<name>A0A976IHC4_BRELC</name>
<accession>A0A976IHC4</accession>
<protein>
    <submittedName>
        <fullName evidence="2">Uncharacterized protein</fullName>
    </submittedName>
</protein>
<dbReference type="GeneID" id="94345531"/>
<gene>
    <name evidence="2" type="ORF">CCR75_001759</name>
</gene>
<comment type="caution">
    <text evidence="2">The sequence shown here is derived from an EMBL/GenBank/DDBJ whole genome shotgun (WGS) entry which is preliminary data.</text>
</comment>
<dbReference type="RefSeq" id="XP_067821318.1">
    <property type="nucleotide sequence ID" value="XM_067959860.1"/>
</dbReference>
<dbReference type="Proteomes" id="UP000294530">
    <property type="component" value="Unassembled WGS sequence"/>
</dbReference>
<keyword evidence="3" id="KW-1185">Reference proteome</keyword>
<reference evidence="2 3" key="1">
    <citation type="journal article" date="2021" name="Genome Biol.">
        <title>AFLAP: assembly-free linkage analysis pipeline using k-mers from genome sequencing data.</title>
        <authorList>
            <person name="Fletcher K."/>
            <person name="Zhang L."/>
            <person name="Gil J."/>
            <person name="Han R."/>
            <person name="Cavanaugh K."/>
            <person name="Michelmore R."/>
        </authorList>
    </citation>
    <scope>NUCLEOTIDE SEQUENCE [LARGE SCALE GENOMIC DNA]</scope>
    <source>
        <strain evidence="2 3">SF5</strain>
    </source>
</reference>